<gene>
    <name evidence="2" type="ORF">RW095_11580</name>
</gene>
<keyword evidence="1" id="KW-0732">Signal</keyword>
<name>A0ABZ0EH40_9BURK</name>
<dbReference type="EMBL" id="CP136512">
    <property type="protein sequence ID" value="WOD16533.1"/>
    <property type="molecule type" value="Genomic_DNA"/>
</dbReference>
<dbReference type="Proteomes" id="UP001302652">
    <property type="component" value="Chromosome 2"/>
</dbReference>
<reference evidence="2 3" key="1">
    <citation type="submission" date="2023-10" db="EMBL/GenBank/DDBJ databases">
        <title>Surface-active antibiotics is a multifunctional adaptation for post-fire microbes.</title>
        <authorList>
            <person name="Liu M.D."/>
            <person name="Du Y."/>
            <person name="Koupaei S.K."/>
            <person name="Kim N.R."/>
            <person name="Zhang W."/>
            <person name="Traxler M.F."/>
        </authorList>
    </citation>
    <scope>NUCLEOTIDE SEQUENCE [LARGE SCALE GENOMIC DNA]</scope>
    <source>
        <strain evidence="2 3">F3</strain>
    </source>
</reference>
<organism evidence="2 3">
    <name type="scientific">Paraburkholderia kirstenboschensis</name>
    <dbReference type="NCBI Taxonomy" id="1245436"/>
    <lineage>
        <taxon>Bacteria</taxon>
        <taxon>Pseudomonadati</taxon>
        <taxon>Pseudomonadota</taxon>
        <taxon>Betaproteobacteria</taxon>
        <taxon>Burkholderiales</taxon>
        <taxon>Burkholderiaceae</taxon>
        <taxon>Paraburkholderia</taxon>
    </lineage>
</organism>
<keyword evidence="3" id="KW-1185">Reference proteome</keyword>
<feature type="signal peptide" evidence="1">
    <location>
        <begin position="1"/>
        <end position="22"/>
    </location>
</feature>
<evidence type="ECO:0008006" key="4">
    <source>
        <dbReference type="Google" id="ProtNLM"/>
    </source>
</evidence>
<accession>A0ABZ0EH40</accession>
<evidence type="ECO:0000256" key="1">
    <source>
        <dbReference type="SAM" id="SignalP"/>
    </source>
</evidence>
<sequence>MQRRSFVLAALSTAGMLGRSHAVTTADFDIVHPRIRTGGEVHAAFALAVLDLAMRSARVTYTIRQADLAMERGRALAELVDGGSINLLWTSMDSRAESGLNVVHIPVNRGLIGYRVFIIRKDRQADFDKVDNVADLRRLTAGQGLGWVDTDILLDAGLKVETSSTDTLFAMTRVGRINYYPRGVIEAFPELEARKQAEPELTVEKRLLLKYRSDFLFYVARRDPKLAMAIERGFIAAYKNGSYMGLFDSHPYIQGALAQANLLERKVIELDNRYLSAADRKIPEEYWAQWPVSARARSVAGRAGNAASLTRTGERGQDFLTLESGYPWRIIRAA</sequence>
<proteinExistence type="predicted"/>
<protein>
    <recommendedName>
        <fullName evidence="4">Solute-binding protein family 3/N-terminal domain-containing protein</fullName>
    </recommendedName>
</protein>
<evidence type="ECO:0000313" key="3">
    <source>
        <dbReference type="Proteomes" id="UP001302652"/>
    </source>
</evidence>
<feature type="chain" id="PRO_5046684392" description="Solute-binding protein family 3/N-terminal domain-containing protein" evidence="1">
    <location>
        <begin position="23"/>
        <end position="334"/>
    </location>
</feature>
<evidence type="ECO:0000313" key="2">
    <source>
        <dbReference type="EMBL" id="WOD16533.1"/>
    </source>
</evidence>
<dbReference type="SUPFAM" id="SSF53850">
    <property type="entry name" value="Periplasmic binding protein-like II"/>
    <property type="match status" value="1"/>
</dbReference>